<feature type="transmembrane region" description="Helical" evidence="1">
    <location>
        <begin position="74"/>
        <end position="97"/>
    </location>
</feature>
<keyword evidence="1" id="KW-0472">Membrane</keyword>
<dbReference type="Proteomes" id="UP001055247">
    <property type="component" value="Unassembled WGS sequence"/>
</dbReference>
<reference evidence="2" key="1">
    <citation type="journal article" date="2016" name="Front. Microbiol.">
        <title>Genome Sequence of the Piezophilic, Mesophilic Sulfate-Reducing Bacterium Desulfovibrio indicus J2T.</title>
        <authorList>
            <person name="Cao J."/>
            <person name="Maignien L."/>
            <person name="Shao Z."/>
            <person name="Alain K."/>
            <person name="Jebbar M."/>
        </authorList>
    </citation>
    <scope>NUCLEOTIDE SEQUENCE</scope>
    <source>
        <strain evidence="2">DSM 16372</strain>
    </source>
</reference>
<evidence type="ECO:0008006" key="4">
    <source>
        <dbReference type="Google" id="ProtNLM"/>
    </source>
</evidence>
<evidence type="ECO:0000256" key="1">
    <source>
        <dbReference type="SAM" id="Phobius"/>
    </source>
</evidence>
<reference evidence="2" key="2">
    <citation type="submission" date="2021-08" db="EMBL/GenBank/DDBJ databases">
        <authorList>
            <person name="Tani A."/>
            <person name="Ola A."/>
            <person name="Ogura Y."/>
            <person name="Katsura K."/>
            <person name="Hayashi T."/>
        </authorList>
    </citation>
    <scope>NUCLEOTIDE SEQUENCE</scope>
    <source>
        <strain evidence="2">DSM 16372</strain>
    </source>
</reference>
<keyword evidence="3" id="KW-1185">Reference proteome</keyword>
<dbReference type="PANTHER" id="PTHR32309:SF13">
    <property type="entry name" value="FERRIC ENTEROBACTIN TRANSPORT PROTEIN FEPE"/>
    <property type="match status" value="1"/>
</dbReference>
<dbReference type="GO" id="GO:0005886">
    <property type="term" value="C:plasma membrane"/>
    <property type="evidence" value="ECO:0007669"/>
    <property type="project" value="TreeGrafter"/>
</dbReference>
<sequence length="435" mass="49007">MSVDEVKQGERIRGLVDFAQRSLTELRRGAETIEPIPTKRGRALVQQARARLAWTRLPGLRPPDTRPVSYTRMLLWRFGLFVALPTAVVGLYLFVFASNQYIAEAKFAVRGNVEPMEHSNLGEFSALIQKHNSQDSYIVRDFIRSQTLVSALEKSVGLSKIFSRGEADFWARYSDPQPVEVLTKYWRRQVEAHIDAISGVIQLTVRTFTPQDSLTIAQEVITRAERLINEISSRAQADMLVQSQKDADVAQARLREAHLALQRFRNSWGIIDPVKAAESTMTTMLTLRRDKIKAENDLQVLRASNLDEKSRSIQVLVANVAAIDQQMRDLQGQLTRDVGQSGSPTMANALLEYEGLMVERTIAEKLHESASNLLDRARVSAGKQHIFLAVIEQPALPTDSLYPHRGRALFVTFFCCVLVFCSFSLILSGIRDQRV</sequence>
<dbReference type="AlphaFoldDB" id="A0AAV4ZMW5"/>
<dbReference type="GO" id="GO:0004713">
    <property type="term" value="F:protein tyrosine kinase activity"/>
    <property type="evidence" value="ECO:0007669"/>
    <property type="project" value="TreeGrafter"/>
</dbReference>
<evidence type="ECO:0000313" key="2">
    <source>
        <dbReference type="EMBL" id="GJD89249.1"/>
    </source>
</evidence>
<comment type="caution">
    <text evidence="2">The sequence shown here is derived from an EMBL/GenBank/DDBJ whole genome shotgun (WGS) entry which is preliminary data.</text>
</comment>
<protein>
    <recommendedName>
        <fullName evidence="4">Capsule biosynthesis protein</fullName>
    </recommendedName>
</protein>
<keyword evidence="1" id="KW-0812">Transmembrane</keyword>
<accession>A0AAV4ZMW5</accession>
<gene>
    <name evidence="2" type="ORF">BHAOGJBA_2775</name>
</gene>
<evidence type="ECO:0000313" key="3">
    <source>
        <dbReference type="Proteomes" id="UP001055247"/>
    </source>
</evidence>
<keyword evidence="1" id="KW-1133">Transmembrane helix</keyword>
<name>A0AAV4ZMW5_9HYPH</name>
<dbReference type="EMBL" id="BPQO01000010">
    <property type="protein sequence ID" value="GJD89249.1"/>
    <property type="molecule type" value="Genomic_DNA"/>
</dbReference>
<dbReference type="InterPro" id="IPR050445">
    <property type="entry name" value="Bact_polysacc_biosynth/exp"/>
</dbReference>
<dbReference type="RefSeq" id="WP_066920804.1">
    <property type="nucleotide sequence ID" value="NZ_BPQO01000010.1"/>
</dbReference>
<dbReference type="PANTHER" id="PTHR32309">
    <property type="entry name" value="TYROSINE-PROTEIN KINASE"/>
    <property type="match status" value="1"/>
</dbReference>
<feature type="transmembrane region" description="Helical" evidence="1">
    <location>
        <begin position="408"/>
        <end position="430"/>
    </location>
</feature>
<organism evidence="2 3">
    <name type="scientific">Methylobacterium hispanicum</name>
    <dbReference type="NCBI Taxonomy" id="270350"/>
    <lineage>
        <taxon>Bacteria</taxon>
        <taxon>Pseudomonadati</taxon>
        <taxon>Pseudomonadota</taxon>
        <taxon>Alphaproteobacteria</taxon>
        <taxon>Hyphomicrobiales</taxon>
        <taxon>Methylobacteriaceae</taxon>
        <taxon>Methylobacterium</taxon>
    </lineage>
</organism>
<proteinExistence type="predicted"/>